<protein>
    <submittedName>
        <fullName evidence="1">Protein of unassigned function</fullName>
    </submittedName>
</protein>
<organism evidence="1">
    <name type="scientific">Methylobacterium oryzae CBMB20</name>
    <dbReference type="NCBI Taxonomy" id="693986"/>
    <lineage>
        <taxon>Bacteria</taxon>
        <taxon>Pseudomonadati</taxon>
        <taxon>Pseudomonadota</taxon>
        <taxon>Alphaproteobacteria</taxon>
        <taxon>Hyphomicrobiales</taxon>
        <taxon>Methylobacteriaceae</taxon>
        <taxon>Methylobacterium</taxon>
    </lineage>
</organism>
<geneLocation type="plasmid" evidence="1">
    <name>pMOC1</name>
</geneLocation>
<dbReference type="EMBL" id="JX627580">
    <property type="protein sequence ID" value="AGO88349.1"/>
    <property type="molecule type" value="Genomic_DNA"/>
</dbReference>
<gene>
    <name evidence="1" type="ORF">MOC_1p0111</name>
</gene>
<evidence type="ECO:0000313" key="1">
    <source>
        <dbReference type="EMBL" id="AGO88349.1"/>
    </source>
</evidence>
<reference evidence="1" key="1">
    <citation type="journal article" date="2014" name="PLoS ONE">
        <title>Genome Information of Methylobacterium oryzae, a Plant-Probiotic Methylotroph in the Phyllosphere.</title>
        <authorList>
            <person name="Kwak M.J."/>
            <person name="Jeong H."/>
            <person name="Madhaiyan M."/>
            <person name="Lee Y."/>
            <person name="Sa T.M."/>
            <person name="Oh T.K."/>
            <person name="Kim J.F."/>
        </authorList>
    </citation>
    <scope>NUCLEOTIDE SEQUENCE</scope>
    <source>
        <strain evidence="1">CBMB20</strain>
        <plasmid evidence="1">pMOC1</plasmid>
    </source>
</reference>
<dbReference type="AlphaFoldDB" id="A0A088B391"/>
<name>A0A088B391_9HYPH</name>
<proteinExistence type="predicted"/>
<sequence>MVRIIKKSCRRYQGSIIEARAVNTGRTGTEFQNNYYDKFMKFPS</sequence>
<accession>A0A088B391</accession>
<keyword evidence="1" id="KW-0614">Plasmid</keyword>